<keyword evidence="2" id="KW-0482">Metalloprotease</keyword>
<organism evidence="2 3">
    <name type="scientific">Azotobacter beijerinckii</name>
    <dbReference type="NCBI Taxonomy" id="170623"/>
    <lineage>
        <taxon>Bacteria</taxon>
        <taxon>Pseudomonadati</taxon>
        <taxon>Pseudomonadota</taxon>
        <taxon>Gammaproteobacteria</taxon>
        <taxon>Pseudomonadales</taxon>
        <taxon>Pseudomonadaceae</taxon>
        <taxon>Azotobacter</taxon>
    </lineage>
</organism>
<name>A0A1H9S3E2_9GAMM</name>
<dbReference type="GO" id="GO:0031293">
    <property type="term" value="P:membrane protein intracellular domain proteolysis"/>
    <property type="evidence" value="ECO:0007669"/>
    <property type="project" value="TreeGrafter"/>
</dbReference>
<feature type="transmembrane region" description="Helical" evidence="1">
    <location>
        <begin position="284"/>
        <end position="303"/>
    </location>
</feature>
<keyword evidence="2" id="KW-0378">Hydrolase</keyword>
<sequence>MARSLFSSSWHCVADLKPRLVPQARIYRHVYRGQIWFVVQDQTGGRYHRLSRGAYALVLGMDGSRTVQDLWEQANTAGPGDACTQNEVVDLLVQLHAADLLQADATPDSVALFERYKKKRWTTWKQYLFNPMSLKLPLLDPDAFLARWAPHLAWCFGWMGALLWLAVVLPAMVLAGQHWGELTHNLSDQVLSSSNLLVMAFVFPAVKLLHELGHAFATRVWGGAVHEMGLMFLVFAPVPYVNASASSSFPFKRRRAVVAAAGMLVELFLAALALYAWLLVEPGVTRAVAYNVMVVAGISTLLVNGNPLLRYDAYYILCDLIEMPNLAQRGQKYLAYLWDRYVFGAKDTAAPPETPAEKRWLLVYMPSAWCYRVFVTVSIILFVAGQFFIFGVLIALWGLVTLVGMPLWKAWHHITRSPTLQRRRSQAMRLSTALTVGVLLLAFTLPVPLRTQAEGVVWLPDDAILRAGGNGFFLRWWIEPGTRVRKGDALFQLEDQALVTELKVANAKVEEAEAKFRSEQFSNLVKAAVSWRQWEQEKAVLAKLEERAEKLVGYAKTDGVLVAAQSQDMPGRYIRKGDLVGHVLEHDALIARAVVSQDDIHLVRTYFRSAELRLADRIGESLEVAMVRSPAGGVDELPTPALGLAGGGRIPTLPSDPNGVKATERIFMVDLALPADVPPAAFGERVHVRFSHGWEPLAWQGIRRLRQLFLSRFGV</sequence>
<dbReference type="Gene3D" id="1.10.10.1150">
    <property type="entry name" value="Coenzyme PQQ synthesis protein D (PqqD)"/>
    <property type="match status" value="1"/>
</dbReference>
<evidence type="ECO:0000256" key="1">
    <source>
        <dbReference type="SAM" id="Phobius"/>
    </source>
</evidence>
<feature type="transmembrane region" description="Helical" evidence="1">
    <location>
        <begin position="361"/>
        <end position="381"/>
    </location>
</feature>
<keyword evidence="1" id="KW-1133">Transmembrane helix</keyword>
<keyword evidence="1" id="KW-0812">Transmembrane</keyword>
<dbReference type="Gene3D" id="2.40.50.100">
    <property type="match status" value="1"/>
</dbReference>
<dbReference type="PANTHER" id="PTHR13325:SF3">
    <property type="entry name" value="MEMBRANE-BOUND TRANSCRIPTION FACTOR SITE-2 PROTEASE"/>
    <property type="match status" value="1"/>
</dbReference>
<dbReference type="SUPFAM" id="SSF111369">
    <property type="entry name" value="HlyD-like secretion proteins"/>
    <property type="match status" value="1"/>
</dbReference>
<evidence type="ECO:0000313" key="2">
    <source>
        <dbReference type="EMBL" id="SER78863.1"/>
    </source>
</evidence>
<dbReference type="AlphaFoldDB" id="A0A1H9S3E2"/>
<dbReference type="Gene3D" id="1.10.287.470">
    <property type="entry name" value="Helix hairpin bin"/>
    <property type="match status" value="1"/>
</dbReference>
<dbReference type="GO" id="GO:0016020">
    <property type="term" value="C:membrane"/>
    <property type="evidence" value="ECO:0007669"/>
    <property type="project" value="InterPro"/>
</dbReference>
<evidence type="ECO:0000313" key="3">
    <source>
        <dbReference type="Proteomes" id="UP000199267"/>
    </source>
</evidence>
<dbReference type="GO" id="GO:0004222">
    <property type="term" value="F:metalloendopeptidase activity"/>
    <property type="evidence" value="ECO:0007669"/>
    <property type="project" value="InterPro"/>
</dbReference>
<reference evidence="2 3" key="1">
    <citation type="submission" date="2016-10" db="EMBL/GenBank/DDBJ databases">
        <authorList>
            <person name="de Groot N.N."/>
        </authorList>
    </citation>
    <scope>NUCLEOTIDE SEQUENCE [LARGE SCALE GENOMIC DNA]</scope>
    <source>
        <strain evidence="2 3">DSM 378</strain>
    </source>
</reference>
<dbReference type="Proteomes" id="UP000199267">
    <property type="component" value="Unassembled WGS sequence"/>
</dbReference>
<gene>
    <name evidence="2" type="ORF">SAMN04244573_04321</name>
</gene>
<dbReference type="PANTHER" id="PTHR13325">
    <property type="entry name" value="PROTEASE M50 MEMBRANE-BOUND TRANSCRIPTION FACTOR SITE 2 PROTEASE"/>
    <property type="match status" value="1"/>
</dbReference>
<accession>A0A1H9S3E2</accession>
<keyword evidence="2" id="KW-0645">Protease</keyword>
<dbReference type="InterPro" id="IPR041881">
    <property type="entry name" value="PqqD_sf"/>
</dbReference>
<feature type="transmembrane region" description="Helical" evidence="1">
    <location>
        <begin position="387"/>
        <end position="408"/>
    </location>
</feature>
<dbReference type="EMBL" id="FOFJ01000091">
    <property type="protein sequence ID" value="SER78863.1"/>
    <property type="molecule type" value="Genomic_DNA"/>
</dbReference>
<proteinExistence type="predicted"/>
<protein>
    <submittedName>
        <fullName evidence="2">Putative peptide zinc metalloprotease protein</fullName>
    </submittedName>
</protein>
<dbReference type="GO" id="GO:0005737">
    <property type="term" value="C:cytoplasm"/>
    <property type="evidence" value="ECO:0007669"/>
    <property type="project" value="TreeGrafter"/>
</dbReference>
<feature type="transmembrane region" description="Helical" evidence="1">
    <location>
        <begin position="256"/>
        <end position="278"/>
    </location>
</feature>
<dbReference type="RefSeq" id="WP_090625328.1">
    <property type="nucleotide sequence ID" value="NZ_FOFJ01000091.1"/>
</dbReference>
<keyword evidence="1" id="KW-0472">Membrane</keyword>
<feature type="transmembrane region" description="Helical" evidence="1">
    <location>
        <begin position="152"/>
        <end position="175"/>
    </location>
</feature>
<dbReference type="InterPro" id="IPR001193">
    <property type="entry name" value="MBTPS2"/>
</dbReference>
<feature type="transmembrane region" description="Helical" evidence="1">
    <location>
        <begin position="429"/>
        <end position="449"/>
    </location>
</feature>